<sequence length="114" mass="13325">QLHQTMSEKNALTKSLEMVQKELEEKDREMKREISQYKDILNQIEKGYQDALTEANQKNEAEIEACQDKMNSLEHFIISQKLEIENLKSNKEELSNSLEEANQTLGELLKTKVR</sequence>
<dbReference type="GO" id="GO:0051310">
    <property type="term" value="P:metaphase chromosome alignment"/>
    <property type="evidence" value="ECO:0007669"/>
    <property type="project" value="TreeGrafter"/>
</dbReference>
<dbReference type="GO" id="GO:0070840">
    <property type="term" value="F:dynein complex binding"/>
    <property type="evidence" value="ECO:0007669"/>
    <property type="project" value="TreeGrafter"/>
</dbReference>
<dbReference type="PANTHER" id="PTHR18874:SF10">
    <property type="entry name" value="CENTROMERE PROTEIN F"/>
    <property type="match status" value="1"/>
</dbReference>
<reference evidence="2 3" key="1">
    <citation type="submission" date="2019-09" db="EMBL/GenBank/DDBJ databases">
        <title>Bird 10,000 Genomes (B10K) Project - Family phase.</title>
        <authorList>
            <person name="Zhang G."/>
        </authorList>
    </citation>
    <scope>NUCLEOTIDE SEQUENCE [LARGE SCALE GENOMIC DNA]</scope>
    <source>
        <strain evidence="2">B10K-DU-029-80</strain>
        <tissue evidence="2">Muscle</tissue>
    </source>
</reference>
<feature type="non-terminal residue" evidence="2">
    <location>
        <position position="114"/>
    </location>
</feature>
<dbReference type="GO" id="GO:0008017">
    <property type="term" value="F:microtubule binding"/>
    <property type="evidence" value="ECO:0007669"/>
    <property type="project" value="InterPro"/>
</dbReference>
<dbReference type="GO" id="GO:0005634">
    <property type="term" value="C:nucleus"/>
    <property type="evidence" value="ECO:0007669"/>
    <property type="project" value="TreeGrafter"/>
</dbReference>
<name>A0A7K6NU30_PEDTO</name>
<gene>
    <name evidence="2" type="primary">Cenpf_1</name>
    <name evidence="2" type="ORF">PEDTOR_R07203</name>
</gene>
<feature type="non-terminal residue" evidence="2">
    <location>
        <position position="1"/>
    </location>
</feature>
<dbReference type="GO" id="GO:0000775">
    <property type="term" value="C:chromosome, centromeric region"/>
    <property type="evidence" value="ECO:0007669"/>
    <property type="project" value="InterPro"/>
</dbReference>
<feature type="coiled-coil region" evidence="1">
    <location>
        <begin position="9"/>
        <end position="111"/>
    </location>
</feature>
<keyword evidence="3" id="KW-1185">Reference proteome</keyword>
<evidence type="ECO:0000256" key="1">
    <source>
        <dbReference type="SAM" id="Coils"/>
    </source>
</evidence>
<dbReference type="Proteomes" id="UP000565207">
    <property type="component" value="Unassembled WGS sequence"/>
</dbReference>
<organism evidence="2 3">
    <name type="scientific">Pedionomus torquatus</name>
    <name type="common">Plains-wanderer</name>
    <dbReference type="NCBI Taxonomy" id="227192"/>
    <lineage>
        <taxon>Eukaryota</taxon>
        <taxon>Metazoa</taxon>
        <taxon>Chordata</taxon>
        <taxon>Craniata</taxon>
        <taxon>Vertebrata</taxon>
        <taxon>Euteleostomi</taxon>
        <taxon>Archelosauria</taxon>
        <taxon>Archosauria</taxon>
        <taxon>Dinosauria</taxon>
        <taxon>Saurischia</taxon>
        <taxon>Theropoda</taxon>
        <taxon>Coelurosauria</taxon>
        <taxon>Aves</taxon>
        <taxon>Neognathae</taxon>
        <taxon>Neoaves</taxon>
        <taxon>Charadriiformes</taxon>
        <taxon>Pedionomidae</taxon>
        <taxon>Pedionomus</taxon>
    </lineage>
</organism>
<comment type="caution">
    <text evidence="2">The sequence shown here is derived from an EMBL/GenBank/DDBJ whole genome shotgun (WGS) entry which is preliminary data.</text>
</comment>
<dbReference type="AlphaFoldDB" id="A0A7K6NU30"/>
<dbReference type="InterPro" id="IPR043513">
    <property type="entry name" value="Cenp-F"/>
</dbReference>
<dbReference type="GO" id="GO:0000922">
    <property type="term" value="C:spindle pole"/>
    <property type="evidence" value="ECO:0007669"/>
    <property type="project" value="TreeGrafter"/>
</dbReference>
<dbReference type="GO" id="GO:0010389">
    <property type="term" value="P:regulation of G2/M transition of mitotic cell cycle"/>
    <property type="evidence" value="ECO:0007669"/>
    <property type="project" value="TreeGrafter"/>
</dbReference>
<dbReference type="PANTHER" id="PTHR18874">
    <property type="entry name" value="CMF/LEK/CENP CELL DIVISION-RELATED"/>
    <property type="match status" value="1"/>
</dbReference>
<accession>A0A7K6NU30</accession>
<proteinExistence type="predicted"/>
<keyword evidence="1" id="KW-0175">Coiled coil</keyword>
<evidence type="ECO:0000313" key="3">
    <source>
        <dbReference type="Proteomes" id="UP000565207"/>
    </source>
</evidence>
<dbReference type="GO" id="GO:0000278">
    <property type="term" value="P:mitotic cell cycle"/>
    <property type="evidence" value="ECO:0007669"/>
    <property type="project" value="TreeGrafter"/>
</dbReference>
<protein>
    <submittedName>
        <fullName evidence="2">CENPF protein</fullName>
    </submittedName>
</protein>
<evidence type="ECO:0000313" key="2">
    <source>
        <dbReference type="EMBL" id="NWW52539.1"/>
    </source>
</evidence>
<dbReference type="EMBL" id="VZRU01016781">
    <property type="protein sequence ID" value="NWW52539.1"/>
    <property type="molecule type" value="Genomic_DNA"/>
</dbReference>